<feature type="region of interest" description="Disordered" evidence="1">
    <location>
        <begin position="59"/>
        <end position="110"/>
    </location>
</feature>
<organism evidence="2 3">
    <name type="scientific">Dovyalis caffra</name>
    <dbReference type="NCBI Taxonomy" id="77055"/>
    <lineage>
        <taxon>Eukaryota</taxon>
        <taxon>Viridiplantae</taxon>
        <taxon>Streptophyta</taxon>
        <taxon>Embryophyta</taxon>
        <taxon>Tracheophyta</taxon>
        <taxon>Spermatophyta</taxon>
        <taxon>Magnoliopsida</taxon>
        <taxon>eudicotyledons</taxon>
        <taxon>Gunneridae</taxon>
        <taxon>Pentapetalae</taxon>
        <taxon>rosids</taxon>
        <taxon>fabids</taxon>
        <taxon>Malpighiales</taxon>
        <taxon>Salicaceae</taxon>
        <taxon>Flacourtieae</taxon>
        <taxon>Dovyalis</taxon>
    </lineage>
</organism>
<accession>A0AAV1SPI8</accession>
<proteinExistence type="predicted"/>
<sequence>MLPLSLGNSLTCHCLLGMPVGVDQHSCKTAGSLQQVRQSSEVLAEENTNDLLFSPDQLDQASASESTSGNPCIITSPTVSKKNHGSHLVESTSAPSENMPDNSGHNAGTENFGMFGDTPFKRSIESPSAWKSPWFINSFVPGPRIDTEISIEDIGYFMSPGDRSYDAIALMKQLSEHTASAYADALEVLGKDTQESILKERRRSNDPNCEQENRSNLVPNVSTECRTLDISECETPRKRTENGKSSTAISFSSPSSYLLKGCRHSLSSTCEARTNARLRLVKDKSGADMEL</sequence>
<keyword evidence="3" id="KW-1185">Reference proteome</keyword>
<dbReference type="AlphaFoldDB" id="A0AAV1SPI8"/>
<reference evidence="2 3" key="1">
    <citation type="submission" date="2024-01" db="EMBL/GenBank/DDBJ databases">
        <authorList>
            <person name="Waweru B."/>
        </authorList>
    </citation>
    <scope>NUCLEOTIDE SEQUENCE [LARGE SCALE GENOMIC DNA]</scope>
</reference>
<gene>
    <name evidence="2" type="ORF">DCAF_LOCUS24669</name>
</gene>
<dbReference type="EMBL" id="CAWUPB010001194">
    <property type="protein sequence ID" value="CAK7353322.1"/>
    <property type="molecule type" value="Genomic_DNA"/>
</dbReference>
<name>A0AAV1SPI8_9ROSI</name>
<feature type="compositionally biased region" description="Polar residues" evidence="1">
    <location>
        <begin position="89"/>
        <end position="109"/>
    </location>
</feature>
<evidence type="ECO:0000313" key="3">
    <source>
        <dbReference type="Proteomes" id="UP001314170"/>
    </source>
</evidence>
<protein>
    <submittedName>
        <fullName evidence="2">Uncharacterized protein</fullName>
    </submittedName>
</protein>
<evidence type="ECO:0000313" key="2">
    <source>
        <dbReference type="EMBL" id="CAK7353322.1"/>
    </source>
</evidence>
<comment type="caution">
    <text evidence="2">The sequence shown here is derived from an EMBL/GenBank/DDBJ whole genome shotgun (WGS) entry which is preliminary data.</text>
</comment>
<dbReference type="Proteomes" id="UP001314170">
    <property type="component" value="Unassembled WGS sequence"/>
</dbReference>
<evidence type="ECO:0000256" key="1">
    <source>
        <dbReference type="SAM" id="MobiDB-lite"/>
    </source>
</evidence>
<feature type="compositionally biased region" description="Polar residues" evidence="1">
    <location>
        <begin position="59"/>
        <end position="80"/>
    </location>
</feature>